<feature type="chain" id="PRO_5021782672" description="Secreted protein" evidence="1">
    <location>
        <begin position="16"/>
        <end position="143"/>
    </location>
</feature>
<keyword evidence="1" id="KW-0732">Signal</keyword>
<evidence type="ECO:0000313" key="2">
    <source>
        <dbReference type="EMBL" id="TRX96532.1"/>
    </source>
</evidence>
<accession>A0A553I8M5</accession>
<gene>
    <name evidence="2" type="ORF">FHL15_002804</name>
</gene>
<keyword evidence="3" id="KW-1185">Reference proteome</keyword>
<dbReference type="Proteomes" id="UP000319160">
    <property type="component" value="Unassembled WGS sequence"/>
</dbReference>
<feature type="signal peptide" evidence="1">
    <location>
        <begin position="1"/>
        <end position="15"/>
    </location>
</feature>
<organism evidence="2 3">
    <name type="scientific">Xylaria flabelliformis</name>
    <dbReference type="NCBI Taxonomy" id="2512241"/>
    <lineage>
        <taxon>Eukaryota</taxon>
        <taxon>Fungi</taxon>
        <taxon>Dikarya</taxon>
        <taxon>Ascomycota</taxon>
        <taxon>Pezizomycotina</taxon>
        <taxon>Sordariomycetes</taxon>
        <taxon>Xylariomycetidae</taxon>
        <taxon>Xylariales</taxon>
        <taxon>Xylariaceae</taxon>
        <taxon>Xylaria</taxon>
    </lineage>
</organism>
<dbReference type="AlphaFoldDB" id="A0A553I8M5"/>
<protein>
    <recommendedName>
        <fullName evidence="4">Secreted protein</fullName>
    </recommendedName>
</protein>
<reference evidence="3" key="1">
    <citation type="submission" date="2019-06" db="EMBL/GenBank/DDBJ databases">
        <title>Draft genome sequence of the griseofulvin-producing fungus Xylaria cubensis strain G536.</title>
        <authorList>
            <person name="Mead M.E."/>
            <person name="Raja H.A."/>
            <person name="Steenwyk J.L."/>
            <person name="Knowles S.L."/>
            <person name="Oberlies N.H."/>
            <person name="Rokas A."/>
        </authorList>
    </citation>
    <scope>NUCLEOTIDE SEQUENCE [LARGE SCALE GENOMIC DNA]</scope>
    <source>
        <strain evidence="3">G536</strain>
    </source>
</reference>
<comment type="caution">
    <text evidence="2">The sequence shown here is derived from an EMBL/GenBank/DDBJ whole genome shotgun (WGS) entry which is preliminary data.</text>
</comment>
<sequence>MTTAFPISLSYLALAFTLTTRYWGPSCKNTTNTAEYLKIKLARAKTASWINLPSRRRQSFEDTSWCGDSQKCCESYNENNRKVDFGVDASLWTIVGADTRFVDDFGRTATDEFSALSAERSSIRCRLRSNSLNSSRRLRVVPH</sequence>
<evidence type="ECO:0008006" key="4">
    <source>
        <dbReference type="Google" id="ProtNLM"/>
    </source>
</evidence>
<proteinExistence type="predicted"/>
<evidence type="ECO:0000313" key="3">
    <source>
        <dbReference type="Proteomes" id="UP000319160"/>
    </source>
</evidence>
<evidence type="ECO:0000256" key="1">
    <source>
        <dbReference type="SAM" id="SignalP"/>
    </source>
</evidence>
<name>A0A553I8M5_9PEZI</name>
<dbReference type="EMBL" id="VFLP01000011">
    <property type="protein sequence ID" value="TRX96532.1"/>
    <property type="molecule type" value="Genomic_DNA"/>
</dbReference>